<dbReference type="Gene3D" id="3.40.50.2020">
    <property type="match status" value="1"/>
</dbReference>
<dbReference type="EMBL" id="GL376609">
    <property type="status" value="NOT_ANNOTATED_CDS"/>
    <property type="molecule type" value="Genomic_DNA"/>
</dbReference>
<dbReference type="VEuPathDB" id="FungiDB:PYU1_G013348"/>
<dbReference type="InterPro" id="IPR000836">
    <property type="entry name" value="PRTase_dom"/>
</dbReference>
<dbReference type="InParanoid" id="K3X828"/>
<sequence>MQSYSLPPNIRECNVILVDSECVTGVSACQAIEVLRSEGVAEDVIYFVCVIASAKGVQAIASAFPNTHIVTATVDPNVDNHHNIVPGCGRFLDRYYDSEVVFGRLA</sequence>
<dbReference type="AlphaFoldDB" id="K3X828"/>
<evidence type="ECO:0000313" key="2">
    <source>
        <dbReference type="EnsemblProtists" id="PYU1_T013377"/>
    </source>
</evidence>
<proteinExistence type="predicted"/>
<reference evidence="2" key="3">
    <citation type="submission" date="2015-02" db="UniProtKB">
        <authorList>
            <consortium name="EnsemblProtists"/>
        </authorList>
    </citation>
    <scope>IDENTIFICATION</scope>
    <source>
        <strain evidence="2">DAOM BR144</strain>
    </source>
</reference>
<reference evidence="3" key="1">
    <citation type="journal article" date="2010" name="Genome Biol.">
        <title>Genome sequence of the necrotrophic plant pathogen Pythium ultimum reveals original pathogenicity mechanisms and effector repertoire.</title>
        <authorList>
            <person name="Levesque C.A."/>
            <person name="Brouwer H."/>
            <person name="Cano L."/>
            <person name="Hamilton J.P."/>
            <person name="Holt C."/>
            <person name="Huitema E."/>
            <person name="Raffaele S."/>
            <person name="Robideau G.P."/>
            <person name="Thines M."/>
            <person name="Win J."/>
            <person name="Zerillo M.M."/>
            <person name="Beakes G.W."/>
            <person name="Boore J.L."/>
            <person name="Busam D."/>
            <person name="Dumas B."/>
            <person name="Ferriera S."/>
            <person name="Fuerstenberg S.I."/>
            <person name="Gachon C.M."/>
            <person name="Gaulin E."/>
            <person name="Govers F."/>
            <person name="Grenville-Briggs L."/>
            <person name="Horner N."/>
            <person name="Hostetler J."/>
            <person name="Jiang R.H."/>
            <person name="Johnson J."/>
            <person name="Krajaejun T."/>
            <person name="Lin H."/>
            <person name="Meijer H.J."/>
            <person name="Moore B."/>
            <person name="Morris P."/>
            <person name="Phuntmart V."/>
            <person name="Puiu D."/>
            <person name="Shetty J."/>
            <person name="Stajich J.E."/>
            <person name="Tripathy S."/>
            <person name="Wawra S."/>
            <person name="van West P."/>
            <person name="Whitty B.R."/>
            <person name="Coutinho P.M."/>
            <person name="Henrissat B."/>
            <person name="Martin F."/>
            <person name="Thomas P.D."/>
            <person name="Tyler B.M."/>
            <person name="De Vries R.P."/>
            <person name="Kamoun S."/>
            <person name="Yandell M."/>
            <person name="Tisserat N."/>
            <person name="Buell C.R."/>
        </authorList>
    </citation>
    <scope>NUCLEOTIDE SEQUENCE</scope>
    <source>
        <strain evidence="3">DAOM:BR144</strain>
    </source>
</reference>
<dbReference type="STRING" id="431595.K3X828"/>
<accession>K3X828</accession>
<dbReference type="Proteomes" id="UP000019132">
    <property type="component" value="Unassembled WGS sequence"/>
</dbReference>
<feature type="domain" description="Phosphoribosyltransferase" evidence="1">
    <location>
        <begin position="5"/>
        <end position="97"/>
    </location>
</feature>
<reference evidence="3" key="2">
    <citation type="submission" date="2010-04" db="EMBL/GenBank/DDBJ databases">
        <authorList>
            <person name="Buell R."/>
            <person name="Hamilton J."/>
            <person name="Hostetler J."/>
        </authorList>
    </citation>
    <scope>NUCLEOTIDE SEQUENCE [LARGE SCALE GENOMIC DNA]</scope>
    <source>
        <strain evidence="3">DAOM:BR144</strain>
    </source>
</reference>
<evidence type="ECO:0000313" key="3">
    <source>
        <dbReference type="Proteomes" id="UP000019132"/>
    </source>
</evidence>
<dbReference type="HOGENOM" id="CLU_174431_0_0_1"/>
<dbReference type="eggNOG" id="KOG4203">
    <property type="taxonomic scope" value="Eukaryota"/>
</dbReference>
<dbReference type="CDD" id="cd06223">
    <property type="entry name" value="PRTases_typeI"/>
    <property type="match status" value="1"/>
</dbReference>
<dbReference type="InterPro" id="IPR029057">
    <property type="entry name" value="PRTase-like"/>
</dbReference>
<protein>
    <recommendedName>
        <fullName evidence="1">Phosphoribosyltransferase domain-containing protein</fullName>
    </recommendedName>
</protein>
<evidence type="ECO:0000259" key="1">
    <source>
        <dbReference type="Pfam" id="PF14681"/>
    </source>
</evidence>
<organism evidence="2 3">
    <name type="scientific">Globisporangium ultimum (strain ATCC 200006 / CBS 805.95 / DAOM BR144)</name>
    <name type="common">Pythium ultimum</name>
    <dbReference type="NCBI Taxonomy" id="431595"/>
    <lineage>
        <taxon>Eukaryota</taxon>
        <taxon>Sar</taxon>
        <taxon>Stramenopiles</taxon>
        <taxon>Oomycota</taxon>
        <taxon>Peronosporomycetes</taxon>
        <taxon>Pythiales</taxon>
        <taxon>Pythiaceae</taxon>
        <taxon>Globisporangium</taxon>
    </lineage>
</organism>
<dbReference type="EnsemblProtists" id="PYU1_T013377">
    <property type="protein sequence ID" value="PYU1_T013377"/>
    <property type="gene ID" value="PYU1_G013348"/>
</dbReference>
<keyword evidence="3" id="KW-1185">Reference proteome</keyword>
<dbReference type="Pfam" id="PF14681">
    <property type="entry name" value="UPRTase"/>
    <property type="match status" value="1"/>
</dbReference>
<dbReference type="SUPFAM" id="SSF53271">
    <property type="entry name" value="PRTase-like"/>
    <property type="match status" value="1"/>
</dbReference>
<name>K3X828_GLOUD</name>